<gene>
    <name evidence="3" type="ORF">DSCA_20960</name>
</gene>
<evidence type="ECO:0000256" key="1">
    <source>
        <dbReference type="ARBA" id="ARBA00010201"/>
    </source>
</evidence>
<feature type="domain" description="YbaK/aminoacyl-tRNA synthetase-associated" evidence="2">
    <location>
        <begin position="19"/>
        <end position="145"/>
    </location>
</feature>
<evidence type="ECO:0000313" key="3">
    <source>
        <dbReference type="EMBL" id="BBO68166.1"/>
    </source>
</evidence>
<dbReference type="InterPro" id="IPR040285">
    <property type="entry name" value="ProX/PRXD1"/>
</dbReference>
<dbReference type="InterPro" id="IPR036754">
    <property type="entry name" value="YbaK/aa-tRNA-synt-asso_dom_sf"/>
</dbReference>
<accession>A0A5K7YGG0</accession>
<dbReference type="Gene3D" id="3.90.960.10">
    <property type="entry name" value="YbaK/aminoacyl-tRNA synthetase-associated domain"/>
    <property type="match status" value="1"/>
</dbReference>
<dbReference type="OrthoDB" id="5145315at2"/>
<evidence type="ECO:0000313" key="4">
    <source>
        <dbReference type="Proteomes" id="UP000427906"/>
    </source>
</evidence>
<dbReference type="RefSeq" id="WP_155316355.1">
    <property type="nucleotide sequence ID" value="NZ_AP021874.1"/>
</dbReference>
<dbReference type="EMBL" id="AP021874">
    <property type="protein sequence ID" value="BBO68166.1"/>
    <property type="molecule type" value="Genomic_DNA"/>
</dbReference>
<dbReference type="Pfam" id="PF04073">
    <property type="entry name" value="tRNA_edit"/>
    <property type="match status" value="1"/>
</dbReference>
<dbReference type="PANTHER" id="PTHR31423">
    <property type="entry name" value="YBAK DOMAIN-CONTAINING PROTEIN"/>
    <property type="match status" value="1"/>
</dbReference>
<organism evidence="3 4">
    <name type="scientific">Desulfosarcina alkanivorans</name>
    <dbReference type="NCBI Taxonomy" id="571177"/>
    <lineage>
        <taxon>Bacteria</taxon>
        <taxon>Pseudomonadati</taxon>
        <taxon>Thermodesulfobacteriota</taxon>
        <taxon>Desulfobacteria</taxon>
        <taxon>Desulfobacterales</taxon>
        <taxon>Desulfosarcinaceae</taxon>
        <taxon>Desulfosarcina</taxon>
    </lineage>
</organism>
<dbReference type="PANTHER" id="PTHR31423:SF3">
    <property type="entry name" value="PROLYL-TRNA SYNTHETASE ASSOCIATED DOMAIN-CONTAINING PROTEIN 1-RELATED"/>
    <property type="match status" value="1"/>
</dbReference>
<dbReference type="Proteomes" id="UP000427906">
    <property type="component" value="Chromosome"/>
</dbReference>
<evidence type="ECO:0000259" key="2">
    <source>
        <dbReference type="Pfam" id="PF04073"/>
    </source>
</evidence>
<dbReference type="InterPro" id="IPR007214">
    <property type="entry name" value="YbaK/aa-tRNA-synth-assoc-dom"/>
</dbReference>
<dbReference type="FunFam" id="3.90.960.10:FF:000005">
    <property type="entry name" value="Putative prolyl-tRNA synthetase"/>
    <property type="match status" value="1"/>
</dbReference>
<sequence>MEIYDYLDTHGIEYERHDHPPVFTCEDVNRLVPELPGMKTKNLFICDNKGKQHFLVTLPDEKSVDLKSFGEALSVKKLRFASAGRLEKHLKLEPGAVTILGVMNDDARQVRVIVDQAIWEADALQCHPLVNTATLVIALDQVRKFLDATGHEATVMDVPSRN</sequence>
<protein>
    <recommendedName>
        <fullName evidence="2">YbaK/aminoacyl-tRNA synthetase-associated domain-containing protein</fullName>
    </recommendedName>
</protein>
<dbReference type="SUPFAM" id="SSF55826">
    <property type="entry name" value="YbaK/ProRS associated domain"/>
    <property type="match status" value="1"/>
</dbReference>
<proteinExistence type="inferred from homology"/>
<reference evidence="3 4" key="1">
    <citation type="submission" date="2019-11" db="EMBL/GenBank/DDBJ databases">
        <title>Comparative genomics of hydrocarbon-degrading Desulfosarcina strains.</title>
        <authorList>
            <person name="Watanabe M."/>
            <person name="Kojima H."/>
            <person name="Fukui M."/>
        </authorList>
    </citation>
    <scope>NUCLEOTIDE SEQUENCE [LARGE SCALE GENOMIC DNA]</scope>
    <source>
        <strain evidence="3 4">PL12</strain>
    </source>
</reference>
<dbReference type="KEGG" id="dalk:DSCA_20960"/>
<dbReference type="AlphaFoldDB" id="A0A5K7YGG0"/>
<dbReference type="GO" id="GO:0002161">
    <property type="term" value="F:aminoacyl-tRNA deacylase activity"/>
    <property type="evidence" value="ECO:0007669"/>
    <property type="project" value="InterPro"/>
</dbReference>
<keyword evidence="4" id="KW-1185">Reference proteome</keyword>
<name>A0A5K7YGG0_9BACT</name>
<comment type="similarity">
    <text evidence="1">Belongs to the PRORSD1 family.</text>
</comment>
<dbReference type="CDD" id="cd04335">
    <property type="entry name" value="PrdX_deacylase"/>
    <property type="match status" value="1"/>
</dbReference>